<dbReference type="PROSITE" id="PS50045">
    <property type="entry name" value="SIGMA54_INTERACT_4"/>
    <property type="match status" value="1"/>
</dbReference>
<dbReference type="SUPFAM" id="SSF46689">
    <property type="entry name" value="Homeodomain-like"/>
    <property type="match status" value="1"/>
</dbReference>
<feature type="domain" description="Sigma-54 factor interaction" evidence="6">
    <location>
        <begin position="313"/>
        <end position="538"/>
    </location>
</feature>
<dbReference type="InterPro" id="IPR002197">
    <property type="entry name" value="HTH_Fis"/>
</dbReference>
<dbReference type="PANTHER" id="PTHR32071">
    <property type="entry name" value="TRANSCRIPTIONAL REGULATORY PROTEIN"/>
    <property type="match status" value="1"/>
</dbReference>
<dbReference type="SMART" id="SM00382">
    <property type="entry name" value="AAA"/>
    <property type="match status" value="1"/>
</dbReference>
<dbReference type="InterPro" id="IPR003593">
    <property type="entry name" value="AAA+_ATPase"/>
</dbReference>
<dbReference type="RefSeq" id="WP_018705561.1">
    <property type="nucleotide sequence ID" value="NZ_BOQT01000001.1"/>
</dbReference>
<keyword evidence="5" id="KW-0804">Transcription</keyword>
<evidence type="ECO:0000256" key="1">
    <source>
        <dbReference type="ARBA" id="ARBA00022741"/>
    </source>
</evidence>
<dbReference type="InterPro" id="IPR027417">
    <property type="entry name" value="P-loop_NTPase"/>
</dbReference>
<dbReference type="InterPro" id="IPR025944">
    <property type="entry name" value="Sigma_54_int_dom_CS"/>
</dbReference>
<organism evidence="7 8">
    <name type="scientific">Siminovitchia fordii</name>
    <dbReference type="NCBI Taxonomy" id="254759"/>
    <lineage>
        <taxon>Bacteria</taxon>
        <taxon>Bacillati</taxon>
        <taxon>Bacillota</taxon>
        <taxon>Bacilli</taxon>
        <taxon>Bacillales</taxon>
        <taxon>Bacillaceae</taxon>
        <taxon>Siminovitchia</taxon>
    </lineage>
</organism>
<dbReference type="CDD" id="cd00009">
    <property type="entry name" value="AAA"/>
    <property type="match status" value="1"/>
</dbReference>
<keyword evidence="2" id="KW-0067">ATP-binding</keyword>
<evidence type="ECO:0000313" key="7">
    <source>
        <dbReference type="EMBL" id="GIN19368.1"/>
    </source>
</evidence>
<dbReference type="Gene3D" id="1.10.10.60">
    <property type="entry name" value="Homeodomain-like"/>
    <property type="match status" value="1"/>
</dbReference>
<reference evidence="7 8" key="1">
    <citation type="submission" date="2021-03" db="EMBL/GenBank/DDBJ databases">
        <title>Antimicrobial resistance genes in bacteria isolated from Japanese honey, and their potential for conferring macrolide and lincosamide resistance in the American foulbrood pathogen Paenibacillus larvae.</title>
        <authorList>
            <person name="Okamoto M."/>
            <person name="Kumagai M."/>
            <person name="Kanamori H."/>
            <person name="Takamatsu D."/>
        </authorList>
    </citation>
    <scope>NUCLEOTIDE SEQUENCE [LARGE SCALE GENOMIC DNA]</scope>
    <source>
        <strain evidence="7 8">J1TS3</strain>
    </source>
</reference>
<sequence>MLEVQDSLKNSVWSRFVREGVLDESRINKRISESWYICRRDGVNPYNGKGEKILQQNQFLQRKNANSQLLYAALPFIKNLQKFFSQTKSLFLLVDADGYVLYMDGDPMALEKAGAINFVEGVKWTEKEVGTNAVGTALRTKEPIAIVGAEHFAVASHSWGCASSPILGENGCIDGVLNISYPLEYGIHDQILPTVVSAAYAIEQKLINMAKDKEIELMQYASFITSKEALSLVCNEKGKIIWSSPHLQRELSNVKTLNVEDVLNENFIALEKLPIYSQNQFDLIGFNILLKKTEPIERTKKLRMDPAFKFGGVCGESEKFRKVLFQAERAAKSNITIHIHGETGTGKEVMARSIHLNSARKQGPFIAVNCGTLPKDLIASELFGYAGGAFTGAKRDGYKGKFQQANGGTLFLDEVAEIPQEIQVALLRALEEKEIVPVGGTKPVPVDVRIITATHRDLSELVRKGYMREDFFYRIFVYPIYLPPLRDRIEDIPHFIQKYCRSNNWPVTFSSDLLECLQEYRWPGNIRELQNFLDRLRVEFETRPPTLTEMQTLLSPFDKPVSHSEVLQLNEALTYRERIEKAKMMDVLLATEGNVTKAAEQLNISRSTLYRKIKKFNL</sequence>
<name>A0ABQ4K2P0_9BACI</name>
<evidence type="ECO:0000256" key="2">
    <source>
        <dbReference type="ARBA" id="ARBA00022840"/>
    </source>
</evidence>
<dbReference type="EMBL" id="BOQT01000001">
    <property type="protein sequence ID" value="GIN19368.1"/>
    <property type="molecule type" value="Genomic_DNA"/>
</dbReference>
<dbReference type="PANTHER" id="PTHR32071:SF101">
    <property type="entry name" value="ACETOIN DEHYDROGENASE OPERON TRANSCRIPTIONAL ACTIVATOR ACOR"/>
    <property type="match status" value="1"/>
</dbReference>
<protein>
    <submittedName>
        <fullName evidence="7">Sigma-54-dependent Fis family transcriptional regulator</fullName>
    </submittedName>
</protein>
<evidence type="ECO:0000259" key="6">
    <source>
        <dbReference type="PROSITE" id="PS50045"/>
    </source>
</evidence>
<dbReference type="InterPro" id="IPR058031">
    <property type="entry name" value="AAA_lid_NorR"/>
</dbReference>
<dbReference type="InterPro" id="IPR009057">
    <property type="entry name" value="Homeodomain-like_sf"/>
</dbReference>
<proteinExistence type="predicted"/>
<evidence type="ECO:0000313" key="8">
    <source>
        <dbReference type="Proteomes" id="UP000680279"/>
    </source>
</evidence>
<dbReference type="InterPro" id="IPR002078">
    <property type="entry name" value="Sigma_54_int"/>
</dbReference>
<keyword evidence="4" id="KW-0238">DNA-binding</keyword>
<dbReference type="Gene3D" id="3.40.50.300">
    <property type="entry name" value="P-loop containing nucleotide triphosphate hydrolases"/>
    <property type="match status" value="1"/>
</dbReference>
<dbReference type="Pfam" id="PF25601">
    <property type="entry name" value="AAA_lid_14"/>
    <property type="match status" value="1"/>
</dbReference>
<dbReference type="Gene3D" id="3.30.450.40">
    <property type="match status" value="1"/>
</dbReference>
<comment type="caution">
    <text evidence="7">The sequence shown here is derived from an EMBL/GenBank/DDBJ whole genome shotgun (WGS) entry which is preliminary data.</text>
</comment>
<dbReference type="Gene3D" id="1.10.8.60">
    <property type="match status" value="1"/>
</dbReference>
<keyword evidence="3" id="KW-0805">Transcription regulation</keyword>
<dbReference type="InterPro" id="IPR029016">
    <property type="entry name" value="GAF-like_dom_sf"/>
</dbReference>
<keyword evidence="8" id="KW-1185">Reference proteome</keyword>
<dbReference type="SUPFAM" id="SSF52540">
    <property type="entry name" value="P-loop containing nucleoside triphosphate hydrolases"/>
    <property type="match status" value="1"/>
</dbReference>
<dbReference type="Proteomes" id="UP000680279">
    <property type="component" value="Unassembled WGS sequence"/>
</dbReference>
<keyword evidence="1" id="KW-0547">Nucleotide-binding</keyword>
<gene>
    <name evidence="7" type="ORF">J1TS3_05020</name>
</gene>
<dbReference type="InterPro" id="IPR025943">
    <property type="entry name" value="Sigma_54_int_dom_ATP-bd_2"/>
</dbReference>
<dbReference type="PRINTS" id="PR01590">
    <property type="entry name" value="HTHFIS"/>
</dbReference>
<evidence type="ECO:0000256" key="5">
    <source>
        <dbReference type="ARBA" id="ARBA00023163"/>
    </source>
</evidence>
<evidence type="ECO:0000256" key="3">
    <source>
        <dbReference type="ARBA" id="ARBA00023015"/>
    </source>
</evidence>
<dbReference type="Pfam" id="PF02954">
    <property type="entry name" value="HTH_8"/>
    <property type="match status" value="1"/>
</dbReference>
<dbReference type="Pfam" id="PF00158">
    <property type="entry name" value="Sigma54_activat"/>
    <property type="match status" value="1"/>
</dbReference>
<accession>A0ABQ4K2P0</accession>
<evidence type="ECO:0000256" key="4">
    <source>
        <dbReference type="ARBA" id="ARBA00023125"/>
    </source>
</evidence>
<dbReference type="PROSITE" id="PS00688">
    <property type="entry name" value="SIGMA54_INTERACT_3"/>
    <property type="match status" value="1"/>
</dbReference>
<dbReference type="PROSITE" id="PS00676">
    <property type="entry name" value="SIGMA54_INTERACT_2"/>
    <property type="match status" value="1"/>
</dbReference>